<evidence type="ECO:0000256" key="4">
    <source>
        <dbReference type="PROSITE-ProRule" id="PRU00221"/>
    </source>
</evidence>
<dbReference type="PROSITE" id="PS50082">
    <property type="entry name" value="WD_REPEATS_2"/>
    <property type="match status" value="4"/>
</dbReference>
<dbReference type="InterPro" id="IPR011047">
    <property type="entry name" value="Quinoprotein_ADH-like_sf"/>
</dbReference>
<dbReference type="InterPro" id="IPR001680">
    <property type="entry name" value="WD40_rpt"/>
</dbReference>
<evidence type="ECO:0000313" key="5">
    <source>
        <dbReference type="EMBL" id="CAD9016442.1"/>
    </source>
</evidence>
<dbReference type="EMBL" id="HBGA01073773">
    <property type="protein sequence ID" value="CAD9016442.1"/>
    <property type="molecule type" value="Transcribed_RNA"/>
</dbReference>
<dbReference type="PANTHER" id="PTHR13720">
    <property type="entry name" value="WD-40 REPEAT PROTEIN"/>
    <property type="match status" value="1"/>
</dbReference>
<organism evidence="5">
    <name type="scientific">Eutreptiella gymnastica</name>
    <dbReference type="NCBI Taxonomy" id="73025"/>
    <lineage>
        <taxon>Eukaryota</taxon>
        <taxon>Discoba</taxon>
        <taxon>Euglenozoa</taxon>
        <taxon>Euglenida</taxon>
        <taxon>Spirocuta</taxon>
        <taxon>Euglenophyceae</taxon>
        <taxon>Eutreptiales</taxon>
        <taxon>Eutreptiaceae</taxon>
        <taxon>Eutreptiella</taxon>
    </lineage>
</organism>
<dbReference type="AlphaFoldDB" id="A0A7S1ILG0"/>
<keyword evidence="3" id="KW-0689">Ribosomal protein</keyword>
<evidence type="ECO:0008006" key="6">
    <source>
        <dbReference type="Google" id="ProtNLM"/>
    </source>
</evidence>
<dbReference type="Pfam" id="PF00400">
    <property type="entry name" value="WD40"/>
    <property type="match status" value="5"/>
</dbReference>
<protein>
    <recommendedName>
        <fullName evidence="6">Guanine nucleotide-binding protein subunit beta-like protein</fullName>
    </recommendedName>
</protein>
<name>A0A7S1ILG0_9EUGL</name>
<dbReference type="InterPro" id="IPR015943">
    <property type="entry name" value="WD40/YVTN_repeat-like_dom_sf"/>
</dbReference>
<dbReference type="SUPFAM" id="SSF50998">
    <property type="entry name" value="Quinoprotein alcohol dehydrogenase-like"/>
    <property type="match status" value="2"/>
</dbReference>
<reference evidence="5" key="1">
    <citation type="submission" date="2021-01" db="EMBL/GenBank/DDBJ databases">
        <authorList>
            <person name="Corre E."/>
            <person name="Pelletier E."/>
            <person name="Niang G."/>
            <person name="Scheremetjew M."/>
            <person name="Finn R."/>
            <person name="Kale V."/>
            <person name="Holt S."/>
            <person name="Cochrane G."/>
            <person name="Meng A."/>
            <person name="Brown T."/>
            <person name="Cohen L."/>
        </authorList>
    </citation>
    <scope>NUCLEOTIDE SEQUENCE</scope>
    <source>
        <strain evidence="5">NIES-381</strain>
    </source>
</reference>
<keyword evidence="2" id="KW-0677">Repeat</keyword>
<dbReference type="Gene3D" id="2.130.10.10">
    <property type="entry name" value="YVTN repeat-like/Quinoprotein amine dehydrogenase"/>
    <property type="match status" value="4"/>
</dbReference>
<dbReference type="InterPro" id="IPR019775">
    <property type="entry name" value="WD40_repeat_CS"/>
</dbReference>
<keyword evidence="1 4" id="KW-0853">WD repeat</keyword>
<feature type="repeat" description="WD" evidence="4">
    <location>
        <begin position="624"/>
        <end position="657"/>
    </location>
</feature>
<keyword evidence="3" id="KW-0687">Ribonucleoprotein</keyword>
<feature type="repeat" description="WD" evidence="4">
    <location>
        <begin position="658"/>
        <end position="693"/>
    </location>
</feature>
<evidence type="ECO:0000256" key="2">
    <source>
        <dbReference type="ARBA" id="ARBA00022737"/>
    </source>
</evidence>
<evidence type="ECO:0000256" key="3">
    <source>
        <dbReference type="ARBA" id="ARBA00022980"/>
    </source>
</evidence>
<accession>A0A7S1ILG0</accession>
<dbReference type="PROSITE" id="PS00678">
    <property type="entry name" value="WD_REPEATS_1"/>
    <property type="match status" value="2"/>
</dbReference>
<evidence type="ECO:0000256" key="1">
    <source>
        <dbReference type="ARBA" id="ARBA00022574"/>
    </source>
</evidence>
<dbReference type="SMART" id="SM00320">
    <property type="entry name" value="WD40"/>
    <property type="match status" value="11"/>
</dbReference>
<dbReference type="GO" id="GO:0005929">
    <property type="term" value="C:cilium"/>
    <property type="evidence" value="ECO:0007669"/>
    <property type="project" value="UniProtKB-ARBA"/>
</dbReference>
<dbReference type="PROSITE" id="PS50294">
    <property type="entry name" value="WD_REPEATS_REGION"/>
    <property type="match status" value="3"/>
</dbReference>
<dbReference type="GO" id="GO:0005840">
    <property type="term" value="C:ribosome"/>
    <property type="evidence" value="ECO:0007669"/>
    <property type="project" value="UniProtKB-KW"/>
</dbReference>
<sequence length="693" mass="76477">MMGDGMEPTIELEHAIGFAGQPHSLFLHPNGREFVYLAGACVVIQDLHDPHQQEFVRGHDDNVTCADLSKLGKWLVSGQKGVNANVCVWHYEDRRILYRLEEHDHGVKFVQFSHDEKLLITVGVHEDGKVVIWDMSIGHIVHQMNTSDWPEPISHVEWGGKVQDIKRRETECYQYCLLAGNDVYYHILNPHTGQMAVDKLNSAHHVRRGTTAQFSSQGDLLFVGSSSGDVAIYHIKDKKFITSHQVCTGGVKCLFIPPKERETRGQEGGFRYANFGDQDRSLTLYCSGGDGSVAIYDLKDPQAVLTTGLDERNRLRVEGDVTSLAFSTDMSCMLLGTTYGSIYTSSLVQGQAPSARLTMTAPLSGVRFIRFHPFINDRFATCSQDAFVRVWDSSTYSVTARCGGPASGLGRCITRPHGDSIAVGEVVKTTVMNHGKLMGPKTAVAYPVCMSYLGQMDVLISAWSDGCIRSFDALSGEFLWNVDNAHRSGITSIVVAPNMKFFVTGGEEGEVRVWEMSTREMVSELKEHKGAVSGLKLMDDSMHLLSASKDKGVITWDLMKERRTCCHEQRMGGINAIDLYHNQANFVTVGMEKRVNVWDMRQAQPVLSSPYGDPSCVGPDTYGTALALSNNNRFLALGGTDQLVHLWDANTLAPVEVGVGHSGAVNDIQWSPDDKQAVSVGSDACILLWNIYS</sequence>
<feature type="repeat" description="WD" evidence="4">
    <location>
        <begin position="483"/>
        <end position="524"/>
    </location>
</feature>
<dbReference type="PANTHER" id="PTHR13720:SF39">
    <property type="entry name" value="F-BOX DOMAIN-CONTAINING PROTEIN"/>
    <property type="match status" value="1"/>
</dbReference>
<gene>
    <name evidence="5" type="ORF">EGYM00392_LOCUS27551</name>
</gene>
<feature type="repeat" description="WD" evidence="4">
    <location>
        <begin position="525"/>
        <end position="558"/>
    </location>
</feature>
<dbReference type="InterPro" id="IPR050630">
    <property type="entry name" value="WD_repeat_EMAP"/>
</dbReference>
<proteinExistence type="predicted"/>